<proteinExistence type="predicted"/>
<dbReference type="GO" id="GO:0003677">
    <property type="term" value="F:DNA binding"/>
    <property type="evidence" value="ECO:0007669"/>
    <property type="project" value="InterPro"/>
</dbReference>
<dbReference type="Pfam" id="PF01609">
    <property type="entry name" value="DDE_Tnp_1"/>
    <property type="match status" value="1"/>
</dbReference>
<name>A0AAV3VXA8_9CLOT</name>
<evidence type="ECO:0000259" key="1">
    <source>
        <dbReference type="Pfam" id="PF01609"/>
    </source>
</evidence>
<keyword evidence="3" id="KW-1185">Reference proteome</keyword>
<dbReference type="Proteomes" id="UP000325212">
    <property type="component" value="Unassembled WGS sequence"/>
</dbReference>
<evidence type="ECO:0000313" key="2">
    <source>
        <dbReference type="EMBL" id="GEA29379.1"/>
    </source>
</evidence>
<sequence>MRKNYFAKLIRYMKNVYHIENGLNKLTDGRVNPTYDTAKAVTLVLLGFLLRIKSFNELNLMIKNNEFSKLFPRGTRLPLVDSIRDTLKIIDIKGLKEINEYIIKKAVENKVFENGTIDGCTVAAIDGTKFFGSNKKSCPECLRNKSHCFHSGVVMSIVGEGPKLVIDFENYRPGQDSESKDEGEQNVAKRLFTDVLRVHKSLIDVVVYDALACNSVWINHCRQHGVDTIVRTKNNNNKSIREVKKRVNKSEKAEVWTNERGFEKIEVYELVFIMDKVKEPLRFMKYAMKYQNKKRSQIMIITTCMDMEFETLFKIIRARWDIENSFLII</sequence>
<reference evidence="2 3" key="1">
    <citation type="submission" date="2019-06" db="EMBL/GenBank/DDBJ databases">
        <title>Draft genome sequence of Clostridium diolis DSM 15410.</title>
        <authorList>
            <person name="Kobayashi H."/>
            <person name="Tanizawa Y."/>
            <person name="Tohno M."/>
        </authorList>
    </citation>
    <scope>NUCLEOTIDE SEQUENCE [LARGE SCALE GENOMIC DNA]</scope>
    <source>
        <strain evidence="2 3">DSM 15410</strain>
    </source>
</reference>
<dbReference type="GO" id="GO:0006313">
    <property type="term" value="P:DNA transposition"/>
    <property type="evidence" value="ECO:0007669"/>
    <property type="project" value="InterPro"/>
</dbReference>
<organism evidence="2 3">
    <name type="scientific">Clostridium diolis</name>
    <dbReference type="NCBI Taxonomy" id="223919"/>
    <lineage>
        <taxon>Bacteria</taxon>
        <taxon>Bacillati</taxon>
        <taxon>Bacillota</taxon>
        <taxon>Clostridia</taxon>
        <taxon>Eubacteriales</taxon>
        <taxon>Clostridiaceae</taxon>
        <taxon>Clostridium</taxon>
    </lineage>
</organism>
<dbReference type="AlphaFoldDB" id="A0AAV3VXA8"/>
<dbReference type="InterPro" id="IPR002559">
    <property type="entry name" value="Transposase_11"/>
</dbReference>
<accession>A0AAV3VXA8</accession>
<gene>
    <name evidence="2" type="ORF">CDIOL_03020</name>
</gene>
<dbReference type="GO" id="GO:0004803">
    <property type="term" value="F:transposase activity"/>
    <property type="evidence" value="ECO:0007669"/>
    <property type="project" value="InterPro"/>
</dbReference>
<evidence type="ECO:0000313" key="3">
    <source>
        <dbReference type="Proteomes" id="UP000325212"/>
    </source>
</evidence>
<dbReference type="RefSeq" id="WP_069187755.1">
    <property type="nucleotide sequence ID" value="NZ_BJLA01000001.1"/>
</dbReference>
<comment type="caution">
    <text evidence="2">The sequence shown here is derived from an EMBL/GenBank/DDBJ whole genome shotgun (WGS) entry which is preliminary data.</text>
</comment>
<dbReference type="EMBL" id="BJLA01000001">
    <property type="protein sequence ID" value="GEA29379.1"/>
    <property type="molecule type" value="Genomic_DNA"/>
</dbReference>
<protein>
    <recommendedName>
        <fullName evidence="1">Transposase IS4-like domain-containing protein</fullName>
    </recommendedName>
</protein>
<feature type="domain" description="Transposase IS4-like" evidence="1">
    <location>
        <begin position="182"/>
        <end position="326"/>
    </location>
</feature>